<evidence type="ECO:0000256" key="6">
    <source>
        <dbReference type="SAM" id="SignalP"/>
    </source>
</evidence>
<keyword evidence="6" id="KW-0732">Signal</keyword>
<evidence type="ECO:0000259" key="7">
    <source>
        <dbReference type="PROSITE" id="PS50089"/>
    </source>
</evidence>
<dbReference type="SUPFAM" id="SSF57850">
    <property type="entry name" value="RING/U-box"/>
    <property type="match status" value="1"/>
</dbReference>
<dbReference type="GO" id="GO:0061630">
    <property type="term" value="F:ubiquitin protein ligase activity"/>
    <property type="evidence" value="ECO:0007669"/>
    <property type="project" value="TreeGrafter"/>
</dbReference>
<sequence>MVPTLLLLEVLVTSTSLLESLEVQHHLGPTRTSNFYSNHNEMSDYFTEMGWTPLNDGETPNHLIQMARFLRDFGMWDLVGQDTELPPPASKDAVANLPEIKIESNESKQCPVCLKEFETGNKAKSMPCQHVFHQECIIPWLEKTNSCPLCRYELPTDDEDYEMYRKEKKRAVEREKDLESLHNSMFT</sequence>
<dbReference type="Proteomes" id="UP000078540">
    <property type="component" value="Unassembled WGS sequence"/>
</dbReference>
<dbReference type="PANTHER" id="PTHR15710">
    <property type="entry name" value="E3 UBIQUITIN-PROTEIN LIGASE PRAJA"/>
    <property type="match status" value="1"/>
</dbReference>
<dbReference type="InterPro" id="IPR001841">
    <property type="entry name" value="Znf_RING"/>
</dbReference>
<dbReference type="Pfam" id="PF13639">
    <property type="entry name" value="zf-RING_2"/>
    <property type="match status" value="1"/>
</dbReference>
<dbReference type="GO" id="GO:0016567">
    <property type="term" value="P:protein ubiquitination"/>
    <property type="evidence" value="ECO:0007669"/>
    <property type="project" value="TreeGrafter"/>
</dbReference>
<feature type="chain" id="PRO_5007581905" description="RING-type domain-containing protein" evidence="6">
    <location>
        <begin position="21"/>
        <end position="187"/>
    </location>
</feature>
<dbReference type="GO" id="GO:0008270">
    <property type="term" value="F:zinc ion binding"/>
    <property type="evidence" value="ECO:0007669"/>
    <property type="project" value="UniProtKB-KW"/>
</dbReference>
<dbReference type="FunFam" id="3.30.40.10:FF:000022">
    <property type="entry name" value="E3 ubiquitin-protein ligase RING1-like"/>
    <property type="match status" value="1"/>
</dbReference>
<dbReference type="CDD" id="cd16669">
    <property type="entry name" value="RING-H2_RNF181"/>
    <property type="match status" value="1"/>
</dbReference>
<evidence type="ECO:0000256" key="5">
    <source>
        <dbReference type="PROSITE-ProRule" id="PRU00175"/>
    </source>
</evidence>
<evidence type="ECO:0000256" key="4">
    <source>
        <dbReference type="ARBA" id="ARBA00022833"/>
    </source>
</evidence>
<dbReference type="AlphaFoldDB" id="A0A151I1W7"/>
<name>A0A151I1W7_9HYME</name>
<dbReference type="Gene3D" id="3.30.40.10">
    <property type="entry name" value="Zinc/RING finger domain, C3HC4 (zinc finger)"/>
    <property type="match status" value="1"/>
</dbReference>
<dbReference type="PANTHER" id="PTHR15710:SF243">
    <property type="entry name" value="E3 UBIQUITIN-PROTEIN LIGASE PRAJA-2 ISOFORM X1"/>
    <property type="match status" value="1"/>
</dbReference>
<protein>
    <recommendedName>
        <fullName evidence="7">RING-type domain-containing protein</fullName>
    </recommendedName>
</protein>
<keyword evidence="3 5" id="KW-0863">Zinc-finger</keyword>
<feature type="signal peptide" evidence="6">
    <location>
        <begin position="1"/>
        <end position="20"/>
    </location>
</feature>
<evidence type="ECO:0000313" key="8">
    <source>
        <dbReference type="EMBL" id="KYM80626.1"/>
    </source>
</evidence>
<proteinExistence type="predicted"/>
<evidence type="ECO:0000256" key="3">
    <source>
        <dbReference type="ARBA" id="ARBA00022771"/>
    </source>
</evidence>
<evidence type="ECO:0000256" key="2">
    <source>
        <dbReference type="ARBA" id="ARBA00022723"/>
    </source>
</evidence>
<reference evidence="8 9" key="1">
    <citation type="submission" date="2015-09" db="EMBL/GenBank/DDBJ databases">
        <title>Atta colombica WGS genome.</title>
        <authorList>
            <person name="Nygaard S."/>
            <person name="Hu H."/>
            <person name="Boomsma J."/>
            <person name="Zhang G."/>
        </authorList>
    </citation>
    <scope>NUCLEOTIDE SEQUENCE [LARGE SCALE GENOMIC DNA]</scope>
    <source>
        <strain evidence="8">Treedump-2</strain>
        <tissue evidence="8">Whole body</tissue>
    </source>
</reference>
<keyword evidence="2" id="KW-0479">Metal-binding</keyword>
<evidence type="ECO:0000313" key="9">
    <source>
        <dbReference type="Proteomes" id="UP000078540"/>
    </source>
</evidence>
<dbReference type="GO" id="GO:0005737">
    <property type="term" value="C:cytoplasm"/>
    <property type="evidence" value="ECO:0007669"/>
    <property type="project" value="TreeGrafter"/>
</dbReference>
<dbReference type="EMBL" id="KQ976560">
    <property type="protein sequence ID" value="KYM80626.1"/>
    <property type="molecule type" value="Genomic_DNA"/>
</dbReference>
<keyword evidence="1" id="KW-0808">Transferase</keyword>
<dbReference type="STRING" id="520822.A0A151I1W7"/>
<feature type="domain" description="RING-type" evidence="7">
    <location>
        <begin position="110"/>
        <end position="151"/>
    </location>
</feature>
<dbReference type="SMART" id="SM00184">
    <property type="entry name" value="RING"/>
    <property type="match status" value="1"/>
</dbReference>
<evidence type="ECO:0000256" key="1">
    <source>
        <dbReference type="ARBA" id="ARBA00022679"/>
    </source>
</evidence>
<dbReference type="PROSITE" id="PS50089">
    <property type="entry name" value="ZF_RING_2"/>
    <property type="match status" value="1"/>
</dbReference>
<accession>A0A151I1W7</accession>
<gene>
    <name evidence="8" type="ORF">ALC53_08964</name>
</gene>
<organism evidence="8 9">
    <name type="scientific">Atta colombica</name>
    <dbReference type="NCBI Taxonomy" id="520822"/>
    <lineage>
        <taxon>Eukaryota</taxon>
        <taxon>Metazoa</taxon>
        <taxon>Ecdysozoa</taxon>
        <taxon>Arthropoda</taxon>
        <taxon>Hexapoda</taxon>
        <taxon>Insecta</taxon>
        <taxon>Pterygota</taxon>
        <taxon>Neoptera</taxon>
        <taxon>Endopterygota</taxon>
        <taxon>Hymenoptera</taxon>
        <taxon>Apocrita</taxon>
        <taxon>Aculeata</taxon>
        <taxon>Formicoidea</taxon>
        <taxon>Formicidae</taxon>
        <taxon>Myrmicinae</taxon>
        <taxon>Atta</taxon>
    </lineage>
</organism>
<dbReference type="InterPro" id="IPR013083">
    <property type="entry name" value="Znf_RING/FYVE/PHD"/>
</dbReference>
<keyword evidence="9" id="KW-1185">Reference proteome</keyword>
<keyword evidence="4" id="KW-0862">Zinc</keyword>